<reference evidence="1" key="1">
    <citation type="submission" date="2018-05" db="EMBL/GenBank/DDBJ databases">
        <authorList>
            <person name="Lanie J.A."/>
            <person name="Ng W.-L."/>
            <person name="Kazmierczak K.M."/>
            <person name="Andrzejewski T.M."/>
            <person name="Davidsen T.M."/>
            <person name="Wayne K.J."/>
            <person name="Tettelin H."/>
            <person name="Glass J.I."/>
            <person name="Rusch D."/>
            <person name="Podicherti R."/>
            <person name="Tsui H.-C.T."/>
            <person name="Winkler M.E."/>
        </authorList>
    </citation>
    <scope>NUCLEOTIDE SEQUENCE</scope>
</reference>
<protein>
    <submittedName>
        <fullName evidence="1">Uncharacterized protein</fullName>
    </submittedName>
</protein>
<dbReference type="EMBL" id="UINC01111189">
    <property type="protein sequence ID" value="SVC79220.1"/>
    <property type="molecule type" value="Genomic_DNA"/>
</dbReference>
<organism evidence="1">
    <name type="scientific">marine metagenome</name>
    <dbReference type="NCBI Taxonomy" id="408172"/>
    <lineage>
        <taxon>unclassified sequences</taxon>
        <taxon>metagenomes</taxon>
        <taxon>ecological metagenomes</taxon>
    </lineage>
</organism>
<accession>A0A382Q2L0</accession>
<dbReference type="AlphaFoldDB" id="A0A382Q2L0"/>
<evidence type="ECO:0000313" key="1">
    <source>
        <dbReference type="EMBL" id="SVC79220.1"/>
    </source>
</evidence>
<gene>
    <name evidence="1" type="ORF">METZ01_LOCUS332074</name>
</gene>
<proteinExistence type="predicted"/>
<name>A0A382Q2L0_9ZZZZ</name>
<sequence>MGFFGKKRRNNEAGLRERCAGGLFSIYKILLTKVGDEEMKKFSESSTNIRGFLFGHISNTYSYSTDSDPMQWNSNEAKFVQNILDSFMQSEGIYWDKNETYVSLEDTEFTMQGTAISKALIEEKDPDKWMLLLEKTAENIKLCNSKI</sequence>